<evidence type="ECO:0000259" key="4">
    <source>
        <dbReference type="PROSITE" id="PS50932"/>
    </source>
</evidence>
<dbReference type="Proteomes" id="UP000278274">
    <property type="component" value="Unassembled WGS sequence"/>
</dbReference>
<dbReference type="Pfam" id="PF00356">
    <property type="entry name" value="LacI"/>
    <property type="match status" value="1"/>
</dbReference>
<dbReference type="PANTHER" id="PTHR30146:SF105">
    <property type="entry name" value="CATABOLITE CONTROL PROTEIN B"/>
    <property type="match status" value="1"/>
</dbReference>
<dbReference type="GO" id="GO:0003700">
    <property type="term" value="F:DNA-binding transcription factor activity"/>
    <property type="evidence" value="ECO:0007669"/>
    <property type="project" value="TreeGrafter"/>
</dbReference>
<keyword evidence="3" id="KW-0804">Transcription</keyword>
<dbReference type="SUPFAM" id="SSF53822">
    <property type="entry name" value="Periplasmic binding protein-like I"/>
    <property type="match status" value="1"/>
</dbReference>
<evidence type="ECO:0000256" key="2">
    <source>
        <dbReference type="ARBA" id="ARBA00023125"/>
    </source>
</evidence>
<evidence type="ECO:0000256" key="3">
    <source>
        <dbReference type="ARBA" id="ARBA00023163"/>
    </source>
</evidence>
<evidence type="ECO:0000313" key="6">
    <source>
        <dbReference type="Proteomes" id="UP000278274"/>
    </source>
</evidence>
<sequence length="343" mass="38802">MMNMVSATAFVNISKKSTNHVFGGCQSSYRKQTMTNIRKIAKLSGYSVSSVSRVINNHPHVSEEARQKILQVMEELDYRPNILAQELSSGSTRRVGVVIPNTTLHPYFSQLLNGLLDAAMDHNYTLLILPSRYDIDLEKYYLEQLRGRAFDSLIFTSRSVDLETIASYAKYGNIVCCEEVQDPNLSSVYVSRTHACKTAFNWIKDQGKSKIALLFTRKDLKSSTYRLTMEAYKEVFGEKKEPLILDGISTGEDAYEQGDSLLEQDLDCIFSNGDDVATGVVRYYHEKNLELPLLIGQEKQLTGEVLGIPTIDNKSYQLGQESFKQALSDEKRTIILQSEFIIR</sequence>
<comment type="caution">
    <text evidence="5">The sequence shown here is derived from an EMBL/GenBank/DDBJ whole genome shotgun (WGS) entry which is preliminary data.</text>
</comment>
<dbReference type="InterPro" id="IPR028082">
    <property type="entry name" value="Peripla_BP_I"/>
</dbReference>
<dbReference type="Gene3D" id="3.40.50.2300">
    <property type="match status" value="2"/>
</dbReference>
<keyword evidence="2" id="KW-0238">DNA-binding</keyword>
<dbReference type="GO" id="GO:0000976">
    <property type="term" value="F:transcription cis-regulatory region binding"/>
    <property type="evidence" value="ECO:0007669"/>
    <property type="project" value="TreeGrafter"/>
</dbReference>
<evidence type="ECO:0000313" key="5">
    <source>
        <dbReference type="EMBL" id="RSJ69997.1"/>
    </source>
</evidence>
<organism evidence="5 6">
    <name type="scientific">Streptococcus oralis subsp. dentisani</name>
    <dbReference type="NCBI Taxonomy" id="1458253"/>
    <lineage>
        <taxon>Bacteria</taxon>
        <taxon>Bacillati</taxon>
        <taxon>Bacillota</taxon>
        <taxon>Bacilli</taxon>
        <taxon>Lactobacillales</taxon>
        <taxon>Streptococcaceae</taxon>
        <taxon>Streptococcus</taxon>
    </lineage>
</organism>
<name>A0A3R9LEH5_STROR</name>
<dbReference type="SUPFAM" id="SSF47413">
    <property type="entry name" value="lambda repressor-like DNA-binding domains"/>
    <property type="match status" value="1"/>
</dbReference>
<dbReference type="SMART" id="SM00354">
    <property type="entry name" value="HTH_LACI"/>
    <property type="match status" value="1"/>
</dbReference>
<keyword evidence="1" id="KW-0805">Transcription regulation</keyword>
<dbReference type="Gene3D" id="1.10.260.40">
    <property type="entry name" value="lambda repressor-like DNA-binding domains"/>
    <property type="match status" value="1"/>
</dbReference>
<dbReference type="Pfam" id="PF00532">
    <property type="entry name" value="Peripla_BP_1"/>
    <property type="match status" value="1"/>
</dbReference>
<dbReference type="InterPro" id="IPR000843">
    <property type="entry name" value="HTH_LacI"/>
</dbReference>
<dbReference type="PANTHER" id="PTHR30146">
    <property type="entry name" value="LACI-RELATED TRANSCRIPTIONAL REPRESSOR"/>
    <property type="match status" value="1"/>
</dbReference>
<accession>A0A3R9LEH5</accession>
<evidence type="ECO:0000256" key="1">
    <source>
        <dbReference type="ARBA" id="ARBA00023015"/>
    </source>
</evidence>
<dbReference type="InterPro" id="IPR001761">
    <property type="entry name" value="Peripla_BP/Lac1_sug-bd_dom"/>
</dbReference>
<gene>
    <name evidence="5" type="primary">ccpB</name>
    <name evidence="5" type="ORF">D8805_02180</name>
</gene>
<dbReference type="EMBL" id="RJPH01000002">
    <property type="protein sequence ID" value="RSJ69997.1"/>
    <property type="molecule type" value="Genomic_DNA"/>
</dbReference>
<dbReference type="CDD" id="cd06286">
    <property type="entry name" value="PBP1_CcpB-like"/>
    <property type="match status" value="1"/>
</dbReference>
<dbReference type="CDD" id="cd01392">
    <property type="entry name" value="HTH_LacI"/>
    <property type="match status" value="1"/>
</dbReference>
<protein>
    <submittedName>
        <fullName evidence="5">Catabolite control protein B</fullName>
    </submittedName>
</protein>
<reference evidence="5 6" key="1">
    <citation type="submission" date="2018-11" db="EMBL/GenBank/DDBJ databases">
        <title>Species Designations Belie Phenotypic and Genotypic Heterogeneity in Oral Streptococci.</title>
        <authorList>
            <person name="Velsko I."/>
        </authorList>
    </citation>
    <scope>NUCLEOTIDE SEQUENCE [LARGE SCALE GENOMIC DNA]</scope>
    <source>
        <strain evidence="5 6">BCA2</strain>
    </source>
</reference>
<dbReference type="AlphaFoldDB" id="A0A3R9LEH5"/>
<proteinExistence type="predicted"/>
<dbReference type="InterPro" id="IPR010982">
    <property type="entry name" value="Lambda_DNA-bd_dom_sf"/>
</dbReference>
<dbReference type="PROSITE" id="PS50932">
    <property type="entry name" value="HTH_LACI_2"/>
    <property type="match status" value="1"/>
</dbReference>
<feature type="domain" description="HTH lacI-type" evidence="4">
    <location>
        <begin position="35"/>
        <end position="89"/>
    </location>
</feature>